<evidence type="ECO:0000313" key="4">
    <source>
        <dbReference type="EMBL" id="RNB75230.1"/>
    </source>
</evidence>
<dbReference type="GO" id="GO:0006635">
    <property type="term" value="P:fatty acid beta-oxidation"/>
    <property type="evidence" value="ECO:0007669"/>
    <property type="project" value="TreeGrafter"/>
</dbReference>
<dbReference type="InterPro" id="IPR001753">
    <property type="entry name" value="Enoyl-CoA_hydra/iso"/>
</dbReference>
<evidence type="ECO:0000256" key="2">
    <source>
        <dbReference type="ARBA" id="ARBA00023239"/>
    </source>
</evidence>
<dbReference type="AlphaFoldDB" id="A0A3M8CHR5"/>
<dbReference type="InterPro" id="IPR018376">
    <property type="entry name" value="Enoyl-CoA_hyd/isom_CS"/>
</dbReference>
<dbReference type="CDD" id="cd06558">
    <property type="entry name" value="crotonase-like"/>
    <property type="match status" value="1"/>
</dbReference>
<comment type="caution">
    <text evidence="4">The sequence shown here is derived from an EMBL/GenBank/DDBJ whole genome shotgun (WGS) entry which is preliminary data.</text>
</comment>
<protein>
    <submittedName>
        <fullName evidence="4">Enoyl-CoA hydratase</fullName>
    </submittedName>
</protein>
<evidence type="ECO:0000256" key="3">
    <source>
        <dbReference type="RuleBase" id="RU003707"/>
    </source>
</evidence>
<dbReference type="InterPro" id="IPR014748">
    <property type="entry name" value="Enoyl-CoA_hydra_C"/>
</dbReference>
<dbReference type="PANTHER" id="PTHR11941:SF133">
    <property type="entry name" value="1,2-EPOXYPHENYLACETYL-COA ISOMERASE"/>
    <property type="match status" value="1"/>
</dbReference>
<evidence type="ECO:0000256" key="1">
    <source>
        <dbReference type="ARBA" id="ARBA00005254"/>
    </source>
</evidence>
<reference evidence="4 5" key="1">
    <citation type="submission" date="2018-10" db="EMBL/GenBank/DDBJ databases">
        <title>Phylogenomics of Brevibacillus.</title>
        <authorList>
            <person name="Dunlap C."/>
        </authorList>
    </citation>
    <scope>NUCLEOTIDE SEQUENCE [LARGE SCALE GENOMIC DNA]</scope>
    <source>
        <strain evidence="4 5">JCM 12215</strain>
    </source>
</reference>
<dbReference type="PANTHER" id="PTHR11941">
    <property type="entry name" value="ENOYL-COA HYDRATASE-RELATED"/>
    <property type="match status" value="1"/>
</dbReference>
<name>A0A3M8CHR5_9BACL</name>
<dbReference type="Gene3D" id="1.10.12.10">
    <property type="entry name" value="Lyase 2-enoyl-coa Hydratase, Chain A, domain 2"/>
    <property type="match status" value="1"/>
</dbReference>
<dbReference type="InterPro" id="IPR029045">
    <property type="entry name" value="ClpP/crotonase-like_dom_sf"/>
</dbReference>
<dbReference type="Pfam" id="PF00378">
    <property type="entry name" value="ECH_1"/>
    <property type="match status" value="1"/>
</dbReference>
<evidence type="ECO:0000313" key="5">
    <source>
        <dbReference type="Proteomes" id="UP000282028"/>
    </source>
</evidence>
<sequence>MSFERLEVQIENGVGTIRLNRPENRNAMVPALRTELLQVLSDLEQDDQVRAIILTGEGKAFCAGGDLSSMGNQVTALTGRQKLKLSHELILAILQVRKPVVAAVNGAAAGAGFSLALACDLVVAARSSFFVQSFVHIGLVPDLGSVYFLTQLLGHHRAKELMLLGERISAEQGQQLGFVNRVVEDEQLLEEARAIADQLAKGPSIAVGLTKDLVNQTMMRGLNESLELEAFAQGLCLESEDLKEGVKAFFEKRRPQFSGR</sequence>
<dbReference type="SUPFAM" id="SSF52096">
    <property type="entry name" value="ClpP/crotonase"/>
    <property type="match status" value="1"/>
</dbReference>
<dbReference type="Proteomes" id="UP000282028">
    <property type="component" value="Unassembled WGS sequence"/>
</dbReference>
<accession>A0A3M8CHR5</accession>
<proteinExistence type="inferred from homology"/>
<dbReference type="RefSeq" id="WP_122908215.1">
    <property type="nucleotide sequence ID" value="NZ_CBCSBE010000001.1"/>
</dbReference>
<dbReference type="EMBL" id="RHHR01000010">
    <property type="protein sequence ID" value="RNB75230.1"/>
    <property type="molecule type" value="Genomic_DNA"/>
</dbReference>
<gene>
    <name evidence="4" type="ORF">EDM52_06455</name>
</gene>
<organism evidence="4 5">
    <name type="scientific">Brevibacillus invocatus</name>
    <dbReference type="NCBI Taxonomy" id="173959"/>
    <lineage>
        <taxon>Bacteria</taxon>
        <taxon>Bacillati</taxon>
        <taxon>Bacillota</taxon>
        <taxon>Bacilli</taxon>
        <taxon>Bacillales</taxon>
        <taxon>Paenibacillaceae</taxon>
        <taxon>Brevibacillus</taxon>
    </lineage>
</organism>
<comment type="similarity">
    <text evidence="1 3">Belongs to the enoyl-CoA hydratase/isomerase family.</text>
</comment>
<dbReference type="OrthoDB" id="254175at2"/>
<dbReference type="PROSITE" id="PS00166">
    <property type="entry name" value="ENOYL_COA_HYDRATASE"/>
    <property type="match status" value="1"/>
</dbReference>
<dbReference type="GO" id="GO:0016829">
    <property type="term" value="F:lyase activity"/>
    <property type="evidence" value="ECO:0007669"/>
    <property type="project" value="UniProtKB-KW"/>
</dbReference>
<keyword evidence="5" id="KW-1185">Reference proteome</keyword>
<dbReference type="Gene3D" id="3.90.226.10">
    <property type="entry name" value="2-enoyl-CoA Hydratase, Chain A, domain 1"/>
    <property type="match status" value="1"/>
</dbReference>
<keyword evidence="2" id="KW-0456">Lyase</keyword>